<accession>A0A1F5YQ16</accession>
<evidence type="ECO:0008006" key="3">
    <source>
        <dbReference type="Google" id="ProtNLM"/>
    </source>
</evidence>
<comment type="caution">
    <text evidence="1">The sequence shown here is derived from an EMBL/GenBank/DDBJ whole genome shotgun (WGS) entry which is preliminary data.</text>
</comment>
<evidence type="ECO:0000313" key="1">
    <source>
        <dbReference type="EMBL" id="OGG02298.1"/>
    </source>
</evidence>
<dbReference type="STRING" id="1798371.A2W14_01040"/>
<proteinExistence type="predicted"/>
<dbReference type="EMBL" id="MFJA01000067">
    <property type="protein sequence ID" value="OGG02298.1"/>
    <property type="molecule type" value="Genomic_DNA"/>
</dbReference>
<dbReference type="AlphaFoldDB" id="A0A1F5YQ16"/>
<reference evidence="1 2" key="1">
    <citation type="journal article" date="2016" name="Nat. Commun.">
        <title>Thousands of microbial genomes shed light on interconnected biogeochemical processes in an aquifer system.</title>
        <authorList>
            <person name="Anantharaman K."/>
            <person name="Brown C.T."/>
            <person name="Hug L.A."/>
            <person name="Sharon I."/>
            <person name="Castelle C.J."/>
            <person name="Probst A.J."/>
            <person name="Thomas B.C."/>
            <person name="Singh A."/>
            <person name="Wilkins M.J."/>
            <person name="Karaoz U."/>
            <person name="Brodie E.L."/>
            <person name="Williams K.H."/>
            <person name="Hubbard S.S."/>
            <person name="Banfield J.F."/>
        </authorList>
    </citation>
    <scope>NUCLEOTIDE SEQUENCE [LARGE SCALE GENOMIC DNA]</scope>
</reference>
<dbReference type="Gene3D" id="3.10.450.530">
    <property type="entry name" value="Ribonuclease toxin, BrnT, of type II toxin-antitoxin system"/>
    <property type="match status" value="1"/>
</dbReference>
<sequence>MKTYFEWDNKKNIENLRKHKVSFEFAQRAFLDKKRVIAEDISHSSKEKRFYCFGKVKGGVLTVRFTHRKNRIRIIGAGN</sequence>
<dbReference type="InterPro" id="IPR038573">
    <property type="entry name" value="BrnT_sf"/>
</dbReference>
<evidence type="ECO:0000313" key="2">
    <source>
        <dbReference type="Proteomes" id="UP000176665"/>
    </source>
</evidence>
<name>A0A1F5YQ16_9BACT</name>
<gene>
    <name evidence="1" type="ORF">A2W14_01040</name>
</gene>
<protein>
    <recommendedName>
        <fullName evidence="3">BrnT family toxin</fullName>
    </recommendedName>
</protein>
<dbReference type="InterPro" id="IPR007460">
    <property type="entry name" value="BrnT_toxin"/>
</dbReference>
<dbReference type="Pfam" id="PF04365">
    <property type="entry name" value="BrnT_toxin"/>
    <property type="match status" value="1"/>
</dbReference>
<organism evidence="1 2">
    <name type="scientific">Candidatus Gottesmanbacteria bacterium RBG_16_37_8</name>
    <dbReference type="NCBI Taxonomy" id="1798371"/>
    <lineage>
        <taxon>Bacteria</taxon>
        <taxon>Candidatus Gottesmaniibacteriota</taxon>
    </lineage>
</organism>
<dbReference type="Proteomes" id="UP000176665">
    <property type="component" value="Unassembled WGS sequence"/>
</dbReference>